<sequence>MTGTGADEPATPFPLGPLQEPIWNFWRHNPQSPAYVMPEVYFFEGVFDLAAARFALHETARRHEALRTTFHETADGVVQIVSPDPERIPIDVVDLRTLSGAEQAERLESAISAAADAPFDLTARPAITLTVMLLSDDRTGLVLAAHQIVCDGISIAVVVDDFGKFYRSARLGTTPDPEPAVPGYRAFVTEQLAGLADDAAGADLAYWSERLAGAIGSVLPGDSTSVSTAPFATMLVSMTLDTELAAAVSAFSRRAESTPFAVLFGAMNVMIAAATGGDDVCIGVTTSSRGPRFARTVGMLANTVVPRSRVDLSRTFTDTLADVSLGLLDAIDYQDVPFSRVLEVWRKDAPSDAELVRTTFSAGTAGGLSLGEGNLSERVSRTSQGPFDLGVVCDITAAGIALDWQYALRAYSPRLADRYCDAYLEILATLLRQPDNAMDSLGLTEILKR</sequence>
<evidence type="ECO:0000313" key="2">
    <source>
        <dbReference type="EMBL" id="MCT2582336.1"/>
    </source>
</evidence>
<dbReference type="Gene3D" id="3.30.559.10">
    <property type="entry name" value="Chloramphenicol acetyltransferase-like domain"/>
    <property type="match status" value="1"/>
</dbReference>
<dbReference type="RefSeq" id="WP_260189692.1">
    <property type="nucleotide sequence ID" value="NZ_JAFFZE010000005.1"/>
</dbReference>
<gene>
    <name evidence="2" type="ORF">JT362_04270</name>
</gene>
<protein>
    <recommendedName>
        <fullName evidence="1">Condensation domain-containing protein</fullName>
    </recommendedName>
</protein>
<dbReference type="EMBL" id="JAFFZE010000005">
    <property type="protein sequence ID" value="MCT2582336.1"/>
    <property type="molecule type" value="Genomic_DNA"/>
</dbReference>
<dbReference type="InterPro" id="IPR023213">
    <property type="entry name" value="CAT-like_dom_sf"/>
</dbReference>
<dbReference type="PANTHER" id="PTHR45527">
    <property type="entry name" value="NONRIBOSOMAL PEPTIDE SYNTHETASE"/>
    <property type="match status" value="1"/>
</dbReference>
<dbReference type="InterPro" id="IPR001242">
    <property type="entry name" value="Condensation_dom"/>
</dbReference>
<dbReference type="SUPFAM" id="SSF52777">
    <property type="entry name" value="CoA-dependent acyltransferases"/>
    <property type="match status" value="2"/>
</dbReference>
<evidence type="ECO:0000313" key="3">
    <source>
        <dbReference type="Proteomes" id="UP001156441"/>
    </source>
</evidence>
<keyword evidence="3" id="KW-1185">Reference proteome</keyword>
<evidence type="ECO:0000259" key="1">
    <source>
        <dbReference type="Pfam" id="PF00668"/>
    </source>
</evidence>
<proteinExistence type="predicted"/>
<name>A0ABT2J3C2_9PSEU</name>
<feature type="domain" description="Condensation" evidence="1">
    <location>
        <begin position="13"/>
        <end position="444"/>
    </location>
</feature>
<reference evidence="2 3" key="1">
    <citation type="submission" date="2021-02" db="EMBL/GenBank/DDBJ databases">
        <title>Actinophytocola xerophila sp. nov., isolated from soil of cotton cropping field.</title>
        <authorList>
            <person name="Huang R."/>
            <person name="Chen X."/>
            <person name="Ge X."/>
            <person name="Liu W."/>
        </authorList>
    </citation>
    <scope>NUCLEOTIDE SEQUENCE [LARGE SCALE GENOMIC DNA]</scope>
    <source>
        <strain evidence="2 3">S1-96</strain>
    </source>
</reference>
<comment type="caution">
    <text evidence="2">The sequence shown here is derived from an EMBL/GenBank/DDBJ whole genome shotgun (WGS) entry which is preliminary data.</text>
</comment>
<organism evidence="2 3">
    <name type="scientific">Actinophytocola gossypii</name>
    <dbReference type="NCBI Taxonomy" id="2812003"/>
    <lineage>
        <taxon>Bacteria</taxon>
        <taxon>Bacillati</taxon>
        <taxon>Actinomycetota</taxon>
        <taxon>Actinomycetes</taxon>
        <taxon>Pseudonocardiales</taxon>
        <taxon>Pseudonocardiaceae</taxon>
    </lineage>
</organism>
<dbReference type="PANTHER" id="PTHR45527:SF1">
    <property type="entry name" value="FATTY ACID SYNTHASE"/>
    <property type="match status" value="1"/>
</dbReference>
<dbReference type="Gene3D" id="3.30.559.30">
    <property type="entry name" value="Nonribosomal peptide synthetase, condensation domain"/>
    <property type="match status" value="1"/>
</dbReference>
<accession>A0ABT2J3C2</accession>
<dbReference type="Proteomes" id="UP001156441">
    <property type="component" value="Unassembled WGS sequence"/>
</dbReference>
<dbReference type="Pfam" id="PF00668">
    <property type="entry name" value="Condensation"/>
    <property type="match status" value="1"/>
</dbReference>